<dbReference type="Gene3D" id="3.40.50.410">
    <property type="entry name" value="von Willebrand factor, type A domain"/>
    <property type="match status" value="1"/>
</dbReference>
<dbReference type="Pfam" id="PF13519">
    <property type="entry name" value="VWA_2"/>
    <property type="match status" value="1"/>
</dbReference>
<feature type="transmembrane region" description="Helical" evidence="1">
    <location>
        <begin position="12"/>
        <end position="32"/>
    </location>
</feature>
<keyword evidence="1" id="KW-0812">Transmembrane</keyword>
<keyword evidence="1" id="KW-0472">Membrane</keyword>
<evidence type="ECO:0000313" key="3">
    <source>
        <dbReference type="EMBL" id="MBA2118008.1"/>
    </source>
</evidence>
<accession>A0A7V8VAK8</accession>
<dbReference type="Pfam" id="PF07090">
    <property type="entry name" value="GATase1_like"/>
    <property type="match status" value="1"/>
</dbReference>
<name>A0A7V8VAK8_9BACT</name>
<dbReference type="Gene3D" id="3.40.50.880">
    <property type="match status" value="2"/>
</dbReference>
<dbReference type="InterPro" id="IPR036465">
    <property type="entry name" value="vWFA_dom_sf"/>
</dbReference>
<reference evidence="3 4" key="1">
    <citation type="submission" date="2020-05" db="EMBL/GenBank/DDBJ databases">
        <title>Bremerella alba sp. nov., a novel planctomycete isolated from the surface of the macroalga Fucus spiralis.</title>
        <authorList>
            <person name="Godinho O."/>
            <person name="Botelho R."/>
            <person name="Albuquerque L."/>
            <person name="Wiegand S."/>
            <person name="Da Costa M.S."/>
            <person name="Lobo-Da-Cunha A."/>
            <person name="Jogler C."/>
            <person name="Lage O.M."/>
        </authorList>
    </citation>
    <scope>NUCLEOTIDE SEQUENCE [LARGE SCALE GENOMIC DNA]</scope>
    <source>
        <strain evidence="3 4">FF15</strain>
    </source>
</reference>
<dbReference type="AlphaFoldDB" id="A0A7V8VAK8"/>
<feature type="domain" description="VWFA" evidence="2">
    <location>
        <begin position="445"/>
        <end position="610"/>
    </location>
</feature>
<dbReference type="CDD" id="cd00198">
    <property type="entry name" value="vWFA"/>
    <property type="match status" value="1"/>
</dbReference>
<dbReference type="PANTHER" id="PTHR37947:SF2">
    <property type="entry name" value="VON WILLEBRAND FACTOR TYPE A"/>
    <property type="match status" value="1"/>
</dbReference>
<keyword evidence="4" id="KW-1185">Reference proteome</keyword>
<feature type="transmembrane region" description="Helical" evidence="1">
    <location>
        <begin position="39"/>
        <end position="58"/>
    </location>
</feature>
<dbReference type="EMBL" id="JABRWO010000025">
    <property type="protein sequence ID" value="MBA2118008.1"/>
    <property type="molecule type" value="Genomic_DNA"/>
</dbReference>
<sequence>MLDLQFSIERPFFLMLLAIIPALWWVSWHGLAIGNRWRWILANGLRSLLCLLVVLTLAEVELVRTNDRLTVIYLVDRSLSIPPERLEDVVDYVRSTANTFRQQVPDDRVGVISFGGNAAIEIPPWTGDLFLRSKMETAIDPQQTNLEAALKLAQAAFPVDAAKRVVIVTDGKETLGNAMPAARALSQAGIGIDVVPITAQARTEITVEKITTPANMREKTPFPVQVVLNNRPGIHWDQKTGNKPVAGKIRVVRRGNGRDQVVIEQQIELAPGTRVFSFQDNLPEGGFYTYEAEFTPDLKGVDGFTQNNRAASFTHIESSGQVLLIVDSTRPNELDDFAEMLRRNDLKVTIQPSNQLFTRLSDLQPYDLVILGNVARSSGDTREITAFSDAQMQMLADNTRNLGAGLIMLGGPDSFGAGGWTNTPIEEAMPLDFKIKDAKVVPVGALMLVMDKSGSMSGEKIHWCKAAARESLRALGPHDYIGVTTFDSNTSRTVPLQTAKNRQFVTQMMSRLSASGGTNMFPAMEDGFRQLQANEAAIKHMIVLTDGQTPRADFGDLTRQIEKSGITVSTVAVGQDADVRLLNQIAAIGRGKFYQVTSPKAIPRIFMQETRRVARPLVFEKPSGMVPLVSANHEILKGIPSTVPPFTGYVMTTPKDSPLVDVLLASPDPTGQTNALLAAWQYGIGRSVCWTSDVGQRWTTDWTGWEGNEKLQMQMIRWCMRTTGTSDNYLVASEVRGQKVKLILNALDDEGNFVNFAAPQLNGVGPRSEIVSEAFVQVAPGRYEVELDAQHAGPHFLAVSPEPGQAPLRIGVNVQNAQEFRDRSDNLPMLRRFAALTPLGGRPGEIFNLDMTEEQLANIEATPFRHDLRKASSQRPLWYLVLVTVACLFVMDIANRRVLWSFAWVGTLWARIRHQPIPEALAGESLHRLKAQKEKLNQDWQATFDDAEMIADVSIAAPQTEEVSAPTAAEPGLEVKEEKGYLDRLLAAKRQTRHLDEQE</sequence>
<dbReference type="SUPFAM" id="SSF53300">
    <property type="entry name" value="vWA-like"/>
    <property type="match status" value="2"/>
</dbReference>
<dbReference type="RefSeq" id="WP_207399360.1">
    <property type="nucleotide sequence ID" value="NZ_JABRWO010000025.1"/>
</dbReference>
<protein>
    <recommendedName>
        <fullName evidence="2">VWFA domain-containing protein</fullName>
    </recommendedName>
</protein>
<evidence type="ECO:0000256" key="1">
    <source>
        <dbReference type="SAM" id="Phobius"/>
    </source>
</evidence>
<dbReference type="InterPro" id="IPR010768">
    <property type="entry name" value="GATase1-like"/>
</dbReference>
<keyword evidence="1" id="KW-1133">Transmembrane helix</keyword>
<organism evidence="3 4">
    <name type="scientific">Bremerella alba</name>
    <dbReference type="NCBI Taxonomy" id="980252"/>
    <lineage>
        <taxon>Bacteria</taxon>
        <taxon>Pseudomonadati</taxon>
        <taxon>Planctomycetota</taxon>
        <taxon>Planctomycetia</taxon>
        <taxon>Pirellulales</taxon>
        <taxon>Pirellulaceae</taxon>
        <taxon>Bremerella</taxon>
    </lineage>
</organism>
<evidence type="ECO:0000259" key="2">
    <source>
        <dbReference type="PROSITE" id="PS50234"/>
    </source>
</evidence>
<dbReference type="Pfam" id="PF00092">
    <property type="entry name" value="VWA"/>
    <property type="match status" value="1"/>
</dbReference>
<dbReference type="SMART" id="SM00327">
    <property type="entry name" value="VWA"/>
    <property type="match status" value="2"/>
</dbReference>
<dbReference type="PROSITE" id="PS50234">
    <property type="entry name" value="VWFA"/>
    <property type="match status" value="2"/>
</dbReference>
<comment type="caution">
    <text evidence="3">The sequence shown here is derived from an EMBL/GenBank/DDBJ whole genome shotgun (WGS) entry which is preliminary data.</text>
</comment>
<dbReference type="InterPro" id="IPR002035">
    <property type="entry name" value="VWF_A"/>
</dbReference>
<dbReference type="SUPFAM" id="SSF52317">
    <property type="entry name" value="Class I glutamine amidotransferase-like"/>
    <property type="match status" value="1"/>
</dbReference>
<proteinExistence type="predicted"/>
<dbReference type="PANTHER" id="PTHR37947">
    <property type="entry name" value="BLL2462 PROTEIN"/>
    <property type="match status" value="1"/>
</dbReference>
<gene>
    <name evidence="3" type="ORF">HOV93_52160</name>
</gene>
<evidence type="ECO:0000313" key="4">
    <source>
        <dbReference type="Proteomes" id="UP000551616"/>
    </source>
</evidence>
<dbReference type="Proteomes" id="UP000551616">
    <property type="component" value="Unassembled WGS sequence"/>
</dbReference>
<feature type="domain" description="VWFA" evidence="2">
    <location>
        <begin position="70"/>
        <end position="212"/>
    </location>
</feature>
<dbReference type="InterPro" id="IPR029062">
    <property type="entry name" value="Class_I_gatase-like"/>
</dbReference>